<dbReference type="SMART" id="SM00533">
    <property type="entry name" value="MUTSd"/>
    <property type="match status" value="1"/>
</dbReference>
<dbReference type="SUPFAM" id="SSF52540">
    <property type="entry name" value="P-loop containing nucleoside triphosphate hydrolases"/>
    <property type="match status" value="1"/>
</dbReference>
<dbReference type="PIRSF" id="PIRSF005814">
    <property type="entry name" value="MutS_YshD"/>
    <property type="match status" value="1"/>
</dbReference>
<dbReference type="InterPro" id="IPR007696">
    <property type="entry name" value="DNA_mismatch_repair_MutS_core"/>
</dbReference>
<dbReference type="Pfam" id="PF00488">
    <property type="entry name" value="MutS_V"/>
    <property type="match status" value="1"/>
</dbReference>
<dbReference type="EMBL" id="LVWI01000049">
    <property type="protein sequence ID" value="OKP84932.1"/>
    <property type="molecule type" value="Genomic_DNA"/>
</dbReference>
<evidence type="ECO:0000256" key="3">
    <source>
        <dbReference type="ARBA" id="ARBA00023125"/>
    </source>
</evidence>
<keyword evidence="3" id="KW-0238">DNA-binding</keyword>
<feature type="compositionally biased region" description="Basic and acidic residues" evidence="5">
    <location>
        <begin position="527"/>
        <end position="545"/>
    </location>
</feature>
<sequence length="668" mass="74209">MNTQSQITLQYEEMRAELGRHTVSYEGKKAVSGLEPMTYLPAIHRALDETAEAKELLERGASVPIPSLEGMENLMSLLGTGYLYSEKDFMAVSVFLQSCSQLRKYMKAKEQTAPRIASYAASLVELRDVREEIERCIRLGTIDDHASKGLERVRKRLAVAKDRLQRKIEAVMSRHQGILQENLVSMRGGRYVIPVKREYHKQVKGAVLDQSTSGQTVFVEPYEIAAMQGELELLGAEEAREEMQILSMLTGLLEKEQAALRLNIEITGNYDFIFAKAKYARTMGARNVALNDRGYLRMNGGRHPNLDGMIPVSLEFGNGYKSLIITGPNTGGKTVVLKTLGLLTLMVQSGLLIPVEPDSDFTVFSDVISVIGDGQSLTQSLSTFSAQMKSIEGMLRDAGKGVLLLIDELAAGTDPGEGFALSIAILEELNRKGANIIVTTHFNELKVFAASTSGFQNARMEFDKNTLQPIYQLTIGEAGESYALQIAEKLGIPESVIRRSQQLVEGQHEVDGDKRYWNNVNRSGHGKSGEGFKHVEGNDSPEKELASSVSAGLTEDLSGDLNSAQTGDGKEQKKEYEVGDAVYVKPLGRTGIVYEARDGMGMVGVMIQKQKMKFNHKRLKPYLSKEELYPEEYDFDIIFESKETRKMRKLMRKKHVEGLTIIHEGKDE</sequence>
<evidence type="ECO:0000259" key="7">
    <source>
        <dbReference type="SMART" id="SM00534"/>
    </source>
</evidence>
<dbReference type="InterPro" id="IPR000432">
    <property type="entry name" value="DNA_mismatch_repair_MutS_C"/>
</dbReference>
<evidence type="ECO:0000256" key="5">
    <source>
        <dbReference type="SAM" id="MobiDB-lite"/>
    </source>
</evidence>
<keyword evidence="4" id="KW-0175">Coiled coil</keyword>
<accession>A0ABX3EPG0</accession>
<evidence type="ECO:0000313" key="9">
    <source>
        <dbReference type="Proteomes" id="UP000186058"/>
    </source>
</evidence>
<proteinExistence type="predicted"/>
<dbReference type="InterPro" id="IPR027417">
    <property type="entry name" value="P-loop_NTPase"/>
</dbReference>
<keyword evidence="1" id="KW-0547">Nucleotide-binding</keyword>
<dbReference type="PANTHER" id="PTHR48466:SF2">
    <property type="entry name" value="OS10G0509000 PROTEIN"/>
    <property type="match status" value="1"/>
</dbReference>
<feature type="region of interest" description="Disordered" evidence="5">
    <location>
        <begin position="515"/>
        <end position="573"/>
    </location>
</feature>
<feature type="domain" description="DNA mismatch repair protein MutS core" evidence="6">
    <location>
        <begin position="10"/>
        <end position="309"/>
    </location>
</feature>
<dbReference type="PANTHER" id="PTHR48466">
    <property type="entry name" value="OS10G0509000 PROTEIN-RELATED"/>
    <property type="match status" value="1"/>
</dbReference>
<gene>
    <name evidence="8" type="ORF">A3844_18485</name>
</gene>
<comment type="caution">
    <text evidence="8">The sequence shown here is derived from an EMBL/GenBank/DDBJ whole genome shotgun (WGS) entry which is preliminary data.</text>
</comment>
<name>A0ABX3EPG0_9BACL</name>
<dbReference type="NCBIfam" id="TIGR01069">
    <property type="entry name" value="mutS2"/>
    <property type="match status" value="1"/>
</dbReference>
<evidence type="ECO:0000256" key="2">
    <source>
        <dbReference type="ARBA" id="ARBA00022840"/>
    </source>
</evidence>
<feature type="coiled-coil region" evidence="4">
    <location>
        <begin position="150"/>
        <end position="181"/>
    </location>
</feature>
<evidence type="ECO:0000256" key="1">
    <source>
        <dbReference type="ARBA" id="ARBA00022741"/>
    </source>
</evidence>
<protein>
    <submittedName>
        <fullName evidence="8">DNA mismatch repair protein MutS</fullName>
    </submittedName>
</protein>
<organism evidence="8 9">
    <name type="scientific">Paenibacillus helianthi</name>
    <dbReference type="NCBI Taxonomy" id="1349432"/>
    <lineage>
        <taxon>Bacteria</taxon>
        <taxon>Bacillati</taxon>
        <taxon>Bacillota</taxon>
        <taxon>Bacilli</taxon>
        <taxon>Bacillales</taxon>
        <taxon>Paenibacillaceae</taxon>
        <taxon>Paenibacillus</taxon>
    </lineage>
</organism>
<keyword evidence="2" id="KW-0067">ATP-binding</keyword>
<feature type="domain" description="DNA mismatch repair proteins mutS family" evidence="7">
    <location>
        <begin position="320"/>
        <end position="505"/>
    </location>
</feature>
<keyword evidence="9" id="KW-1185">Reference proteome</keyword>
<dbReference type="InterPro" id="IPR036187">
    <property type="entry name" value="DNA_mismatch_repair_MutS_sf"/>
</dbReference>
<dbReference type="RefSeq" id="WP_074108202.1">
    <property type="nucleotide sequence ID" value="NZ_LVWI01000049.1"/>
</dbReference>
<dbReference type="SMART" id="SM00534">
    <property type="entry name" value="MUTSac"/>
    <property type="match status" value="1"/>
</dbReference>
<dbReference type="InterPro" id="IPR005747">
    <property type="entry name" value="MutS2"/>
</dbReference>
<evidence type="ECO:0000313" key="8">
    <source>
        <dbReference type="EMBL" id="OKP84932.1"/>
    </source>
</evidence>
<dbReference type="SUPFAM" id="SSF48334">
    <property type="entry name" value="DNA repair protein MutS, domain III"/>
    <property type="match status" value="1"/>
</dbReference>
<evidence type="ECO:0000259" key="6">
    <source>
        <dbReference type="SMART" id="SM00533"/>
    </source>
</evidence>
<evidence type="ECO:0000256" key="4">
    <source>
        <dbReference type="SAM" id="Coils"/>
    </source>
</evidence>
<reference evidence="8 9" key="1">
    <citation type="submission" date="2016-03" db="EMBL/GenBank/DDBJ databases">
        <authorList>
            <person name="Sant'Anna F.H."/>
            <person name="Ambrosini A."/>
            <person name="Souza R."/>
            <person name="Bach E."/>
            <person name="Fernandes G."/>
            <person name="Balsanelli E."/>
            <person name="Baura V.A."/>
            <person name="Souza E.M."/>
            <person name="Passaglia L."/>
        </authorList>
    </citation>
    <scope>NUCLEOTIDE SEQUENCE [LARGE SCALE GENOMIC DNA]</scope>
    <source>
        <strain evidence="8 9">P26E</strain>
    </source>
</reference>
<dbReference type="InterPro" id="IPR045076">
    <property type="entry name" value="MutS"/>
</dbReference>
<dbReference type="Gene3D" id="3.40.50.300">
    <property type="entry name" value="P-loop containing nucleotide triphosphate hydrolases"/>
    <property type="match status" value="1"/>
</dbReference>
<dbReference type="Proteomes" id="UP000186058">
    <property type="component" value="Unassembled WGS sequence"/>
</dbReference>